<organism evidence="1">
    <name type="scientific">marine sediment metagenome</name>
    <dbReference type="NCBI Taxonomy" id="412755"/>
    <lineage>
        <taxon>unclassified sequences</taxon>
        <taxon>metagenomes</taxon>
        <taxon>ecological metagenomes</taxon>
    </lineage>
</organism>
<protein>
    <submittedName>
        <fullName evidence="1">Uncharacterized protein</fullName>
    </submittedName>
</protein>
<gene>
    <name evidence="1" type="ORF">LCGC14_2819830</name>
</gene>
<name>A0A0F8YH72_9ZZZZ</name>
<dbReference type="EMBL" id="LAZR01053412">
    <property type="protein sequence ID" value="KKK80803.1"/>
    <property type="molecule type" value="Genomic_DNA"/>
</dbReference>
<evidence type="ECO:0000313" key="1">
    <source>
        <dbReference type="EMBL" id="KKK80803.1"/>
    </source>
</evidence>
<proteinExistence type="predicted"/>
<reference evidence="1" key="1">
    <citation type="journal article" date="2015" name="Nature">
        <title>Complex archaea that bridge the gap between prokaryotes and eukaryotes.</title>
        <authorList>
            <person name="Spang A."/>
            <person name="Saw J.H."/>
            <person name="Jorgensen S.L."/>
            <person name="Zaremba-Niedzwiedzka K."/>
            <person name="Martijn J."/>
            <person name="Lind A.E."/>
            <person name="van Eijk R."/>
            <person name="Schleper C."/>
            <person name="Guy L."/>
            <person name="Ettema T.J."/>
        </authorList>
    </citation>
    <scope>NUCLEOTIDE SEQUENCE</scope>
</reference>
<sequence length="157" mass="17211">MTNLATMKTNLAVDLSYAQDTEIDEDEVGRGVDKATDEISRFIPQKLVAELHFNKTVTAEAFNASTTESVVTLANKPIKPLSEAVTLAADGTEYTRNTDYEMDYINGTIVTLTAGSITDGVALLVTYDRDTTLFDISSLLTRPIRIVRVEYTIQGIP</sequence>
<accession>A0A0F8YH72</accession>
<dbReference type="AlphaFoldDB" id="A0A0F8YH72"/>
<feature type="non-terminal residue" evidence="1">
    <location>
        <position position="157"/>
    </location>
</feature>
<comment type="caution">
    <text evidence="1">The sequence shown here is derived from an EMBL/GenBank/DDBJ whole genome shotgun (WGS) entry which is preliminary data.</text>
</comment>